<dbReference type="SUPFAM" id="SSF50475">
    <property type="entry name" value="FMN-binding split barrel"/>
    <property type="match status" value="1"/>
</dbReference>
<dbReference type="InterPro" id="IPR012349">
    <property type="entry name" value="Split_barrel_FMN-bd"/>
</dbReference>
<dbReference type="GO" id="GO:0005829">
    <property type="term" value="C:cytosol"/>
    <property type="evidence" value="ECO:0007669"/>
    <property type="project" value="TreeGrafter"/>
</dbReference>
<dbReference type="PANTHER" id="PTHR35176">
    <property type="entry name" value="HEME OXYGENASE HI_0854-RELATED"/>
    <property type="match status" value="1"/>
</dbReference>
<dbReference type="eggNOG" id="COG0748">
    <property type="taxonomic scope" value="Bacteria"/>
</dbReference>
<dbReference type="Gene3D" id="2.30.110.10">
    <property type="entry name" value="Electron Transport, Fmn-binding Protein, Chain A"/>
    <property type="match status" value="1"/>
</dbReference>
<dbReference type="GO" id="GO:0070967">
    <property type="term" value="F:coenzyme F420 binding"/>
    <property type="evidence" value="ECO:0007669"/>
    <property type="project" value="TreeGrafter"/>
</dbReference>
<protein>
    <submittedName>
        <fullName evidence="3">Pyridoxamine 5'-phosphate oxidase-related FMN-binding protein</fullName>
    </submittedName>
</protein>
<dbReference type="PIRSF" id="PIRSF004633">
    <property type="entry name" value="UCP_PLP_oxd"/>
    <property type="match status" value="1"/>
</dbReference>
<reference evidence="3 4" key="1">
    <citation type="submission" date="2010-07" db="EMBL/GenBank/DDBJ databases">
        <title>The draft genome of Paenibacillus curdlanolyticus YK9.</title>
        <authorList>
            <consortium name="US DOE Joint Genome Institute (JGI-PGF)"/>
            <person name="Lucas S."/>
            <person name="Copeland A."/>
            <person name="Lapidus A."/>
            <person name="Cheng J.-F."/>
            <person name="Bruce D."/>
            <person name="Goodwin L."/>
            <person name="Pitluck S."/>
            <person name="Land M.L."/>
            <person name="Hauser L."/>
            <person name="Chang Y.-J."/>
            <person name="Jeffries C."/>
            <person name="Anderson I.J."/>
            <person name="Johnson E."/>
            <person name="Loganathan U."/>
            <person name="Mulhopadhyay B."/>
            <person name="Kyrpides N."/>
            <person name="Woyke T.J."/>
        </authorList>
    </citation>
    <scope>NUCLEOTIDE SEQUENCE [LARGE SCALE GENOMIC DNA]</scope>
    <source>
        <strain evidence="3 4">YK9</strain>
    </source>
</reference>
<dbReference type="PANTHER" id="PTHR35176:SF6">
    <property type="entry name" value="HEME OXYGENASE HI_0854-RELATED"/>
    <property type="match status" value="1"/>
</dbReference>
<dbReference type="RefSeq" id="WP_006037642.1">
    <property type="nucleotide sequence ID" value="NZ_AEDD01000004.1"/>
</dbReference>
<proteinExistence type="predicted"/>
<evidence type="ECO:0000259" key="2">
    <source>
        <dbReference type="Pfam" id="PF01243"/>
    </source>
</evidence>
<accession>E0I7N0</accession>
<evidence type="ECO:0000256" key="1">
    <source>
        <dbReference type="ARBA" id="ARBA00023002"/>
    </source>
</evidence>
<feature type="domain" description="Pyridoxamine 5'-phosphate oxidase N-terminal" evidence="2">
    <location>
        <begin position="9"/>
        <end position="106"/>
    </location>
</feature>
<gene>
    <name evidence="3" type="ORF">PaecuDRAFT_1631</name>
</gene>
<evidence type="ECO:0000313" key="3">
    <source>
        <dbReference type="EMBL" id="EFM11185.1"/>
    </source>
</evidence>
<dbReference type="Pfam" id="PF01243">
    <property type="entry name" value="PNPOx_N"/>
    <property type="match status" value="1"/>
</dbReference>
<dbReference type="InterPro" id="IPR011576">
    <property type="entry name" value="Pyridox_Oxase_N"/>
</dbReference>
<dbReference type="STRING" id="717606.PaecuDRAFT_1631"/>
<dbReference type="EMBL" id="AEDD01000004">
    <property type="protein sequence ID" value="EFM11185.1"/>
    <property type="molecule type" value="Genomic_DNA"/>
</dbReference>
<dbReference type="AlphaFoldDB" id="E0I7N0"/>
<sequence length="163" mass="18368">MKSPDLAKMQQQFSSFISSMKSLTLGTINEEGKPFLSYAPFALHQGKLYIYISRIAQHYRHLEANPSADVMLIEDESRSANLFARQRARFACTAINVGNEGCEPIFALLEQSFGEPMIGMLRELDFSLFELIPLEGRYVVGFGQTFDIDVTGERFELAAIDRS</sequence>
<dbReference type="GO" id="GO:0016627">
    <property type="term" value="F:oxidoreductase activity, acting on the CH-CH group of donors"/>
    <property type="evidence" value="ECO:0007669"/>
    <property type="project" value="TreeGrafter"/>
</dbReference>
<dbReference type="OrthoDB" id="5345368at2"/>
<dbReference type="InterPro" id="IPR052019">
    <property type="entry name" value="F420H2_bilvrd_red/Heme_oxyg"/>
</dbReference>
<dbReference type="InterPro" id="IPR014419">
    <property type="entry name" value="HutZ"/>
</dbReference>
<evidence type="ECO:0000313" key="4">
    <source>
        <dbReference type="Proteomes" id="UP000005387"/>
    </source>
</evidence>
<name>E0I7N0_9BACL</name>
<keyword evidence="1" id="KW-0560">Oxidoreductase</keyword>
<dbReference type="Proteomes" id="UP000005387">
    <property type="component" value="Unassembled WGS sequence"/>
</dbReference>
<organism evidence="3 4">
    <name type="scientific">Paenibacillus curdlanolyticus YK9</name>
    <dbReference type="NCBI Taxonomy" id="717606"/>
    <lineage>
        <taxon>Bacteria</taxon>
        <taxon>Bacillati</taxon>
        <taxon>Bacillota</taxon>
        <taxon>Bacilli</taxon>
        <taxon>Bacillales</taxon>
        <taxon>Paenibacillaceae</taxon>
        <taxon>Paenibacillus</taxon>
    </lineage>
</organism>
<keyword evidence="4" id="KW-1185">Reference proteome</keyword>